<proteinExistence type="predicted"/>
<protein>
    <submittedName>
        <fullName evidence="1">Uncharacterized protein</fullName>
    </submittedName>
</protein>
<dbReference type="EMBL" id="VSSQ01019988">
    <property type="protein sequence ID" value="MPM64498.1"/>
    <property type="molecule type" value="Genomic_DNA"/>
</dbReference>
<gene>
    <name evidence="1" type="ORF">SDC9_111385</name>
</gene>
<sequence>MIAFNCVSAVAQDLVHSLHDGIRRQSSVFAGQAHAPARTHHAHPQRFRRGELRREKVSRAVGKDIMVVETRRAAIFHQLAHAAERAQANGVLVEVCPDVIERGEPVEQL</sequence>
<organism evidence="1">
    <name type="scientific">bioreactor metagenome</name>
    <dbReference type="NCBI Taxonomy" id="1076179"/>
    <lineage>
        <taxon>unclassified sequences</taxon>
        <taxon>metagenomes</taxon>
        <taxon>ecological metagenomes</taxon>
    </lineage>
</organism>
<evidence type="ECO:0000313" key="1">
    <source>
        <dbReference type="EMBL" id="MPM64498.1"/>
    </source>
</evidence>
<name>A0A645BHB3_9ZZZZ</name>
<comment type="caution">
    <text evidence="1">The sequence shown here is derived from an EMBL/GenBank/DDBJ whole genome shotgun (WGS) entry which is preliminary data.</text>
</comment>
<reference evidence="1" key="1">
    <citation type="submission" date="2019-08" db="EMBL/GenBank/DDBJ databases">
        <authorList>
            <person name="Kucharzyk K."/>
            <person name="Murdoch R.W."/>
            <person name="Higgins S."/>
            <person name="Loffler F."/>
        </authorList>
    </citation>
    <scope>NUCLEOTIDE SEQUENCE</scope>
</reference>
<accession>A0A645BHB3</accession>
<dbReference type="AlphaFoldDB" id="A0A645BHB3"/>